<protein>
    <submittedName>
        <fullName evidence="2">Uncharacterized protein</fullName>
    </submittedName>
</protein>
<sequence>MEPVISGTMIMFLRWVLTISGFSFGGASFLALRSFLIRAIGLRFSPREKRLRARLCISSTSWLLFGGKRHLLGLTLGNAAAWLK</sequence>
<keyword evidence="1" id="KW-1133">Transmembrane helix</keyword>
<dbReference type="EMBL" id="JAMKOV010000007">
    <property type="protein sequence ID" value="KAI8038737.1"/>
    <property type="molecule type" value="Genomic_DNA"/>
</dbReference>
<evidence type="ECO:0000313" key="3">
    <source>
        <dbReference type="Proteomes" id="UP001059596"/>
    </source>
</evidence>
<proteinExistence type="predicted"/>
<keyword evidence="1" id="KW-0812">Transmembrane</keyword>
<accession>A0A9Q0BNI0</accession>
<evidence type="ECO:0000313" key="2">
    <source>
        <dbReference type="EMBL" id="KAI8038737.1"/>
    </source>
</evidence>
<name>A0A9Q0BNI0_9MUSC</name>
<dbReference type="Proteomes" id="UP001059596">
    <property type="component" value="Unassembled WGS sequence"/>
</dbReference>
<keyword evidence="1" id="KW-0472">Membrane</keyword>
<gene>
    <name evidence="2" type="ORF">M5D96_008645</name>
</gene>
<keyword evidence="3" id="KW-1185">Reference proteome</keyword>
<feature type="transmembrane region" description="Helical" evidence="1">
    <location>
        <begin position="12"/>
        <end position="32"/>
    </location>
</feature>
<comment type="caution">
    <text evidence="2">The sequence shown here is derived from an EMBL/GenBank/DDBJ whole genome shotgun (WGS) entry which is preliminary data.</text>
</comment>
<organism evidence="2 3">
    <name type="scientific">Drosophila gunungcola</name>
    <name type="common">fruit fly</name>
    <dbReference type="NCBI Taxonomy" id="103775"/>
    <lineage>
        <taxon>Eukaryota</taxon>
        <taxon>Metazoa</taxon>
        <taxon>Ecdysozoa</taxon>
        <taxon>Arthropoda</taxon>
        <taxon>Hexapoda</taxon>
        <taxon>Insecta</taxon>
        <taxon>Pterygota</taxon>
        <taxon>Neoptera</taxon>
        <taxon>Endopterygota</taxon>
        <taxon>Diptera</taxon>
        <taxon>Brachycera</taxon>
        <taxon>Muscomorpha</taxon>
        <taxon>Ephydroidea</taxon>
        <taxon>Drosophilidae</taxon>
        <taxon>Drosophila</taxon>
        <taxon>Sophophora</taxon>
    </lineage>
</organism>
<dbReference type="AlphaFoldDB" id="A0A9Q0BNI0"/>
<reference evidence="2" key="1">
    <citation type="journal article" date="2023" name="Genome Biol. Evol.">
        <title>Long-read-based Genome Assembly of Drosophila gunungcola Reveals Fewer Chemosensory Genes in Flower-breeding Species.</title>
        <authorList>
            <person name="Negi A."/>
            <person name="Liao B.Y."/>
            <person name="Yeh S.D."/>
        </authorList>
    </citation>
    <scope>NUCLEOTIDE SEQUENCE</scope>
    <source>
        <strain evidence="2">Sukarami</strain>
    </source>
</reference>
<evidence type="ECO:0000256" key="1">
    <source>
        <dbReference type="SAM" id="Phobius"/>
    </source>
</evidence>